<keyword evidence="3" id="KW-1185">Reference proteome</keyword>
<reference evidence="2 3" key="1">
    <citation type="submission" date="2019-02" db="EMBL/GenBank/DDBJ databases">
        <title>Deep-cultivation of Planctomycetes and their phenomic and genomic characterization uncovers novel biology.</title>
        <authorList>
            <person name="Wiegand S."/>
            <person name="Jogler M."/>
            <person name="Boedeker C."/>
            <person name="Pinto D."/>
            <person name="Vollmers J."/>
            <person name="Rivas-Marin E."/>
            <person name="Kohn T."/>
            <person name="Peeters S.H."/>
            <person name="Heuer A."/>
            <person name="Rast P."/>
            <person name="Oberbeckmann S."/>
            <person name="Bunk B."/>
            <person name="Jeske O."/>
            <person name="Meyerdierks A."/>
            <person name="Storesund J.E."/>
            <person name="Kallscheuer N."/>
            <person name="Luecker S."/>
            <person name="Lage O.M."/>
            <person name="Pohl T."/>
            <person name="Merkel B.J."/>
            <person name="Hornburger P."/>
            <person name="Mueller R.-W."/>
            <person name="Bruemmer F."/>
            <person name="Labrenz M."/>
            <person name="Spormann A.M."/>
            <person name="Op Den Camp H."/>
            <person name="Overmann J."/>
            <person name="Amann R."/>
            <person name="Jetten M.S.M."/>
            <person name="Mascher T."/>
            <person name="Medema M.H."/>
            <person name="Devos D.P."/>
            <person name="Kaster A.-K."/>
            <person name="Ovreas L."/>
            <person name="Rohde M."/>
            <person name="Galperin M.Y."/>
            <person name="Jogler C."/>
        </authorList>
    </citation>
    <scope>NUCLEOTIDE SEQUENCE [LARGE SCALE GENOMIC DNA]</scope>
    <source>
        <strain evidence="2 3">CA85</strain>
    </source>
</reference>
<organism evidence="2 3">
    <name type="scientific">Allorhodopirellula solitaria</name>
    <dbReference type="NCBI Taxonomy" id="2527987"/>
    <lineage>
        <taxon>Bacteria</taxon>
        <taxon>Pseudomonadati</taxon>
        <taxon>Planctomycetota</taxon>
        <taxon>Planctomycetia</taxon>
        <taxon>Pirellulales</taxon>
        <taxon>Pirellulaceae</taxon>
        <taxon>Allorhodopirellula</taxon>
    </lineage>
</organism>
<evidence type="ECO:0000313" key="3">
    <source>
        <dbReference type="Proteomes" id="UP000318053"/>
    </source>
</evidence>
<accession>A0A5C5YFB8</accession>
<gene>
    <name evidence="2" type="ORF">CA85_13050</name>
</gene>
<evidence type="ECO:0008006" key="4">
    <source>
        <dbReference type="Google" id="ProtNLM"/>
    </source>
</evidence>
<evidence type="ECO:0000256" key="1">
    <source>
        <dbReference type="SAM" id="MobiDB-lite"/>
    </source>
</evidence>
<dbReference type="EMBL" id="SJPK01000002">
    <property type="protein sequence ID" value="TWT74416.1"/>
    <property type="molecule type" value="Genomic_DNA"/>
</dbReference>
<comment type="caution">
    <text evidence="2">The sequence shown here is derived from an EMBL/GenBank/DDBJ whole genome shotgun (WGS) entry which is preliminary data.</text>
</comment>
<dbReference type="InterPro" id="IPR011990">
    <property type="entry name" value="TPR-like_helical_dom_sf"/>
</dbReference>
<name>A0A5C5YFB8_9BACT</name>
<dbReference type="AlphaFoldDB" id="A0A5C5YFB8"/>
<feature type="compositionally biased region" description="Polar residues" evidence="1">
    <location>
        <begin position="1"/>
        <end position="25"/>
    </location>
</feature>
<protein>
    <recommendedName>
        <fullName evidence="4">Tetratricopeptide repeat protein</fullName>
    </recommendedName>
</protein>
<proteinExistence type="predicted"/>
<evidence type="ECO:0000313" key="2">
    <source>
        <dbReference type="EMBL" id="TWT74416.1"/>
    </source>
</evidence>
<dbReference type="Gene3D" id="1.25.40.10">
    <property type="entry name" value="Tetratricopeptide repeat domain"/>
    <property type="match status" value="1"/>
</dbReference>
<sequence length="187" mass="20930">MKVQTMSAQTQTKKTIQPSDCSATTARHDNRAATPLNPAIQRAWKLIKQDNYLGAANVLITAGRDPQVRNTLGVCFMRAGRAESAAELYRGFVLMQGSLRERPNICNAYKRNFATALFMNGLPSGALSVLRDTREPSHPRAIQLYAAIKDWEKSLPWFQRLDWILNGVEPANSSISLQFEPGEFDFD</sequence>
<dbReference type="Proteomes" id="UP000318053">
    <property type="component" value="Unassembled WGS sequence"/>
</dbReference>
<feature type="region of interest" description="Disordered" evidence="1">
    <location>
        <begin position="1"/>
        <end position="34"/>
    </location>
</feature>